<gene>
    <name evidence="6" type="ordered locus">MYPE9040</name>
</gene>
<dbReference type="AlphaFoldDB" id="Q8EUL7"/>
<dbReference type="Gene3D" id="3.40.50.10810">
    <property type="entry name" value="Tandem AAA-ATPase domain"/>
    <property type="match status" value="1"/>
</dbReference>
<keyword evidence="2" id="KW-0863">Zinc-finger</keyword>
<dbReference type="EMBL" id="BA000026">
    <property type="protein sequence ID" value="BAC44695.1"/>
    <property type="molecule type" value="Genomic_DNA"/>
</dbReference>
<organism evidence="6 7">
    <name type="scientific">Malacoplasma penetrans (strain HF-2)</name>
    <name type="common">Mycoplasma penetrans</name>
    <dbReference type="NCBI Taxonomy" id="272633"/>
    <lineage>
        <taxon>Bacteria</taxon>
        <taxon>Bacillati</taxon>
        <taxon>Mycoplasmatota</taxon>
        <taxon>Mycoplasmoidales</taxon>
        <taxon>Mycoplasmoidaceae</taxon>
        <taxon>Malacoplasma</taxon>
    </lineage>
</organism>
<dbReference type="InterPro" id="IPR001650">
    <property type="entry name" value="Helicase_C-like"/>
</dbReference>
<dbReference type="PROSITE" id="PS51192">
    <property type="entry name" value="HELICASE_ATP_BIND_1"/>
    <property type="match status" value="1"/>
</dbReference>
<keyword evidence="2" id="KW-0862">Zinc</keyword>
<dbReference type="CDD" id="cd18793">
    <property type="entry name" value="SF2_C_SNF"/>
    <property type="match status" value="1"/>
</dbReference>
<evidence type="ECO:0000259" key="4">
    <source>
        <dbReference type="PROSITE" id="PS51192"/>
    </source>
</evidence>
<keyword evidence="1" id="KW-0378">Hydrolase</keyword>
<dbReference type="InterPro" id="IPR014001">
    <property type="entry name" value="Helicase_ATP-bd"/>
</dbReference>
<dbReference type="GO" id="GO:0008270">
    <property type="term" value="F:zinc ion binding"/>
    <property type="evidence" value="ECO:0007669"/>
    <property type="project" value="UniProtKB-KW"/>
</dbReference>
<dbReference type="InterPro" id="IPR027417">
    <property type="entry name" value="P-loop_NTPase"/>
</dbReference>
<evidence type="ECO:0000259" key="3">
    <source>
        <dbReference type="PROSITE" id="PS50966"/>
    </source>
</evidence>
<dbReference type="InParanoid" id="Q8EUL7"/>
<protein>
    <submittedName>
        <fullName evidence="6">Helicase with SNF2 domain</fullName>
    </submittedName>
</protein>
<feature type="domain" description="Helicase ATP-binding" evidence="4">
    <location>
        <begin position="589"/>
        <end position="751"/>
    </location>
</feature>
<dbReference type="SUPFAM" id="SSF52540">
    <property type="entry name" value="P-loop containing nucleoside triphosphate hydrolases"/>
    <property type="match status" value="2"/>
</dbReference>
<dbReference type="SMART" id="SM00490">
    <property type="entry name" value="HELICc"/>
    <property type="match status" value="1"/>
</dbReference>
<keyword evidence="6" id="KW-0347">Helicase</keyword>
<dbReference type="InterPro" id="IPR038718">
    <property type="entry name" value="SNF2-like_sf"/>
</dbReference>
<dbReference type="PANTHER" id="PTHR10799">
    <property type="entry name" value="SNF2/RAD54 HELICASE FAMILY"/>
    <property type="match status" value="1"/>
</dbReference>
<dbReference type="GO" id="GO:0005524">
    <property type="term" value="F:ATP binding"/>
    <property type="evidence" value="ECO:0007669"/>
    <property type="project" value="InterPro"/>
</dbReference>
<dbReference type="eggNOG" id="COG0553">
    <property type="taxonomic scope" value="Bacteria"/>
</dbReference>
<evidence type="ECO:0000256" key="2">
    <source>
        <dbReference type="PROSITE-ProRule" id="PRU00325"/>
    </source>
</evidence>
<name>Q8EUL7_MALP2</name>
<dbReference type="GO" id="GO:0016787">
    <property type="term" value="F:hydrolase activity"/>
    <property type="evidence" value="ECO:0007669"/>
    <property type="project" value="UniProtKB-KW"/>
</dbReference>
<dbReference type="Pfam" id="PF00271">
    <property type="entry name" value="Helicase_C"/>
    <property type="match status" value="1"/>
</dbReference>
<dbReference type="InterPro" id="IPR007527">
    <property type="entry name" value="Znf_SWIM"/>
</dbReference>
<evidence type="ECO:0000259" key="5">
    <source>
        <dbReference type="PROSITE" id="PS51194"/>
    </source>
</evidence>
<dbReference type="Pfam" id="PF08455">
    <property type="entry name" value="SNF2_assoc"/>
    <property type="match status" value="1"/>
</dbReference>
<dbReference type="InterPro" id="IPR013663">
    <property type="entry name" value="Helicase_SWF/SNF/SWI_bac"/>
</dbReference>
<keyword evidence="2" id="KW-0479">Metal-binding</keyword>
<dbReference type="Gene3D" id="3.40.50.300">
    <property type="entry name" value="P-loop containing nucleotide triphosphate hydrolases"/>
    <property type="match status" value="1"/>
</dbReference>
<feature type="domain" description="Helicase C-terminal" evidence="5">
    <location>
        <begin position="879"/>
        <end position="1035"/>
    </location>
</feature>
<dbReference type="GO" id="GO:0004386">
    <property type="term" value="F:helicase activity"/>
    <property type="evidence" value="ECO:0007669"/>
    <property type="project" value="UniProtKB-KW"/>
</dbReference>
<proteinExistence type="predicted"/>
<keyword evidence="7" id="KW-1185">Reference proteome</keyword>
<dbReference type="PROSITE" id="PS50966">
    <property type="entry name" value="ZF_SWIM"/>
    <property type="match status" value="1"/>
</dbReference>
<dbReference type="HOGENOM" id="CLU_000315_21_1_14"/>
<keyword evidence="6" id="KW-0067">ATP-binding</keyword>
<evidence type="ECO:0000256" key="1">
    <source>
        <dbReference type="ARBA" id="ARBA00022801"/>
    </source>
</evidence>
<sequence length="1041" mass="122910">MKTINIADLKDFFYSPEVVKESSDFLVSTKLSDFLIEEKNSNIIVSCYIDSYSIKVKIEEEHVIDCDCSCDIYLMSKKICAHIVHVIDLYNQYVKHDFAQYRNASDVSFSVAPVIKELSNGKKKIEVEFYFEQSYKKFFINNVEELFSHDDKYYFFPLLFFNKNQIEYNSLLLLNELKNFLNSKDVTYKQKSILIDDNDLGEWIEFCSKFNILFFYQSNSFWNSTTYYLDKYNYDFNEQCKSSINNKRKFLLKTSRDLNIFHFTSKNDLFMFVHSKGKSDLYIYKYDLSYLNDVESFTELINKQISKNDFYKLYLSIKKLFSNYERIIQYLFIIKNNVSKIDPVLEVKVYYEKLLNVLAAKISFFYGDIEYPYKENETNYFKRERFLEQNLLEPLLNFFNYYNAEFSVFEIVDHQKYLDFLNWNRKVIKNDLYKIKISENLIFKPKVKKEFHVSASSFENDFLKIEWSIEGFSEEDVLKVLAAYKQKLKYVTLSDNKVINLDLDINFEKFDEDLKLLNTSIDFIDDRSILVNRLNSNYFLENFTLDNSDGLKEYVKKLYDTEIDVKNELPVNLKNILKKYQVAGYLWLKKLLHLNAGGILADEMGLGKTMQTISLLSDVYYNNKTKLPSLIVCPSSLVYNWKKELSQFAPFLKIGIIDGTQLERNEVLNNIHNYQIIVTSYHLLNKDIEVYRNMEFYLQVLDEAQKIKNHYTQFSKDTKSVNSKYKIALTGTPIENNLLELWSIFDYIMPGFLYDYKLFKSLFQDKIIAKDEEALKKLKTKISPFILRRTKEEVLKELPSKTYKIMTCEFEDKQKEMYYAELSKSQIAIRKGIEDKTINKQGAFIFSVLTKLRQICCSPKLSYENSDINGSKFNLCIDLIKDLIKNNDKILLFSQFTSMIDLIAQELKKLKINFLVLTGETNKKERMELVNEFNNKNNIKIFLISLKAGGTGLTLTSANAVIHYDPWWNLSLENQATDRAHRIGQEKNVFIYKLIVKDSIEEKILSLQESKREIINQIFDENSSNKNSININEILKVLDIE</sequence>
<dbReference type="InterPro" id="IPR049730">
    <property type="entry name" value="SNF2/RAD54-like_C"/>
</dbReference>
<dbReference type="Pfam" id="PF00176">
    <property type="entry name" value="SNF2-rel_dom"/>
    <property type="match status" value="1"/>
</dbReference>
<dbReference type="SMART" id="SM00487">
    <property type="entry name" value="DEXDc"/>
    <property type="match status" value="1"/>
</dbReference>
<dbReference type="InterPro" id="IPR000330">
    <property type="entry name" value="SNF2_N"/>
</dbReference>
<dbReference type="RefSeq" id="WP_011077724.1">
    <property type="nucleotide sequence ID" value="NC_004432.1"/>
</dbReference>
<dbReference type="STRING" id="272633.gene:10732026"/>
<keyword evidence="6" id="KW-0547">Nucleotide-binding</keyword>
<evidence type="ECO:0000313" key="6">
    <source>
        <dbReference type="EMBL" id="BAC44695.1"/>
    </source>
</evidence>
<reference evidence="6 7" key="1">
    <citation type="journal article" date="2002" name="Nucleic Acids Res.">
        <title>The complete genomic sequence of Mycoplasma penetrans, an intracellular bacterial pathogen in humans.</title>
        <authorList>
            <person name="Sasaki Y."/>
            <person name="Ishikawa J."/>
            <person name="Yamashita A."/>
            <person name="Oshima K."/>
            <person name="Kenri T."/>
            <person name="Furuya K."/>
            <person name="Yoshino C."/>
            <person name="Horino A."/>
            <person name="Shiba T."/>
            <person name="Sasaki T."/>
            <person name="Hattori M."/>
        </authorList>
    </citation>
    <scope>NUCLEOTIDE SEQUENCE [LARGE SCALE GENOMIC DNA]</scope>
    <source>
        <strain evidence="6 7">HF-2</strain>
    </source>
</reference>
<accession>Q8EUL7</accession>
<feature type="domain" description="SWIM-type" evidence="3">
    <location>
        <begin position="52"/>
        <end position="91"/>
    </location>
</feature>
<dbReference type="PROSITE" id="PS51194">
    <property type="entry name" value="HELICASE_CTER"/>
    <property type="match status" value="1"/>
</dbReference>
<evidence type="ECO:0000313" key="7">
    <source>
        <dbReference type="Proteomes" id="UP000002522"/>
    </source>
</evidence>
<dbReference type="KEGG" id="mpe:MYPE9040"/>
<dbReference type="Proteomes" id="UP000002522">
    <property type="component" value="Chromosome"/>
</dbReference>